<gene>
    <name evidence="1" type="ORF">INT45_005846</name>
</gene>
<name>A0A8H7VGX5_9FUNG</name>
<dbReference type="Pfam" id="PF11720">
    <property type="entry name" value="Inhibitor_I78"/>
    <property type="match status" value="1"/>
</dbReference>
<reference evidence="1 2" key="1">
    <citation type="submission" date="2020-12" db="EMBL/GenBank/DDBJ databases">
        <title>Metabolic potential, ecology and presence of endohyphal bacteria is reflected in genomic diversity of Mucoromycotina.</title>
        <authorList>
            <person name="Muszewska A."/>
            <person name="Okrasinska A."/>
            <person name="Steczkiewicz K."/>
            <person name="Drgas O."/>
            <person name="Orlowska M."/>
            <person name="Perlinska-Lenart U."/>
            <person name="Aleksandrzak-Piekarczyk T."/>
            <person name="Szatraj K."/>
            <person name="Zielenkiewicz U."/>
            <person name="Pilsyk S."/>
            <person name="Malc E."/>
            <person name="Mieczkowski P."/>
            <person name="Kruszewska J.S."/>
            <person name="Biernat P."/>
            <person name="Pawlowska J."/>
        </authorList>
    </citation>
    <scope>NUCLEOTIDE SEQUENCE [LARGE SCALE GENOMIC DNA]</scope>
    <source>
        <strain evidence="1 2">CBS 142.35</strain>
    </source>
</reference>
<accession>A0A8H7VGX5</accession>
<sequence>MTNDNIVEPIQNQENPIEDVQVWSQRLIGKTIVFDNVAITEETFHKRDLPQVNRVLRPNDPTTRDYRRERLNVITDDNYKVTNVYYG</sequence>
<keyword evidence="2" id="KW-1185">Reference proteome</keyword>
<comment type="caution">
    <text evidence="1">The sequence shown here is derived from an EMBL/GenBank/DDBJ whole genome shotgun (WGS) entry which is preliminary data.</text>
</comment>
<evidence type="ECO:0000313" key="1">
    <source>
        <dbReference type="EMBL" id="KAG2220085.1"/>
    </source>
</evidence>
<dbReference type="AlphaFoldDB" id="A0A8H7VGX5"/>
<protein>
    <submittedName>
        <fullName evidence="1">Uncharacterized protein</fullName>
    </submittedName>
</protein>
<dbReference type="Proteomes" id="UP000646827">
    <property type="component" value="Unassembled WGS sequence"/>
</dbReference>
<evidence type="ECO:0000313" key="2">
    <source>
        <dbReference type="Proteomes" id="UP000646827"/>
    </source>
</evidence>
<dbReference type="PANTHER" id="PTHR39600:SF1">
    <property type="entry name" value="PEPTIDASE INHIBITOR I78 FAMILY PROTEIN"/>
    <property type="match status" value="1"/>
</dbReference>
<dbReference type="Gene3D" id="3.30.10.10">
    <property type="entry name" value="Trypsin Inhibitor V, subunit A"/>
    <property type="match status" value="1"/>
</dbReference>
<dbReference type="OrthoDB" id="10013825at2759"/>
<organism evidence="1 2">
    <name type="scientific">Circinella minor</name>
    <dbReference type="NCBI Taxonomy" id="1195481"/>
    <lineage>
        <taxon>Eukaryota</taxon>
        <taxon>Fungi</taxon>
        <taxon>Fungi incertae sedis</taxon>
        <taxon>Mucoromycota</taxon>
        <taxon>Mucoromycotina</taxon>
        <taxon>Mucoromycetes</taxon>
        <taxon>Mucorales</taxon>
        <taxon>Lichtheimiaceae</taxon>
        <taxon>Circinella</taxon>
    </lineage>
</organism>
<dbReference type="InterPro" id="IPR021719">
    <property type="entry name" value="Prot_inh_I78"/>
</dbReference>
<dbReference type="EMBL" id="JAEPRB010000152">
    <property type="protein sequence ID" value="KAG2220085.1"/>
    <property type="molecule type" value="Genomic_DNA"/>
</dbReference>
<proteinExistence type="predicted"/>
<dbReference type="PANTHER" id="PTHR39600">
    <property type="entry name" value="PEPTIDASE INHIBITOR I78 FAMILY PROTEIN"/>
    <property type="match status" value="1"/>
</dbReference>